<dbReference type="InterPro" id="IPR001623">
    <property type="entry name" value="DnaJ_domain"/>
</dbReference>
<dbReference type="InterPro" id="IPR050817">
    <property type="entry name" value="DjlA_DnaK_co-chaperone"/>
</dbReference>
<dbReference type="SUPFAM" id="SSF46565">
    <property type="entry name" value="Chaperone J-domain"/>
    <property type="match status" value="1"/>
</dbReference>
<dbReference type="InterPro" id="IPR018253">
    <property type="entry name" value="DnaJ_domain_CS"/>
</dbReference>
<dbReference type="OrthoDB" id="17458at2759"/>
<dbReference type="Proteomes" id="UP000276215">
    <property type="component" value="Unassembled WGS sequence"/>
</dbReference>
<evidence type="ECO:0000313" key="3">
    <source>
        <dbReference type="Proteomes" id="UP000276215"/>
    </source>
</evidence>
<dbReference type="PROSITE" id="PS00636">
    <property type="entry name" value="DNAJ_1"/>
    <property type="match status" value="1"/>
</dbReference>
<evidence type="ECO:0000313" key="2">
    <source>
        <dbReference type="EMBL" id="RPA98878.1"/>
    </source>
</evidence>
<dbReference type="STRING" id="1336337.A0A3N4JPF2"/>
<accession>A0A3N4JPF2</accession>
<dbReference type="Pfam" id="PF00226">
    <property type="entry name" value="DnaJ"/>
    <property type="match status" value="1"/>
</dbReference>
<dbReference type="AlphaFoldDB" id="A0A3N4JPF2"/>
<evidence type="ECO:0000259" key="1">
    <source>
        <dbReference type="Pfam" id="PF00226"/>
    </source>
</evidence>
<dbReference type="CDD" id="cd06257">
    <property type="entry name" value="DnaJ"/>
    <property type="match status" value="1"/>
</dbReference>
<sequence>MLASGRSAKCSANKLFPVAPIVGSFLFLAFPEPGARSHATVNSTNHNNNKHGWPPNAFPTPYQIFNCRQGIPYSKARFYELVKLYHPDHFQQRRNEGLDISEPIRLERFRLIVAANAILSDPVKRVNYDRSGAGWNLTPVRDITRTNASQRKWWTEREGHGSFARQHYGKGGPNDPAQNATWEDWERWYQRRAHSEAGGGGEYQGPLYTSNGTFVTIVFILASAGALMNISRANANGQNFLEQREIRHAEISREWARRKREVAVLGSKEERVQAFLKNRDPIGYGIVDPEGEKNMDGGEMCYCTLAVIASP</sequence>
<proteinExistence type="predicted"/>
<dbReference type="EMBL" id="ML120392">
    <property type="protein sequence ID" value="RPA98878.1"/>
    <property type="molecule type" value="Genomic_DNA"/>
</dbReference>
<reference evidence="2 3" key="1">
    <citation type="journal article" date="2018" name="Nat. Ecol. Evol.">
        <title>Pezizomycetes genomes reveal the molecular basis of ectomycorrhizal truffle lifestyle.</title>
        <authorList>
            <person name="Murat C."/>
            <person name="Payen T."/>
            <person name="Noel B."/>
            <person name="Kuo A."/>
            <person name="Morin E."/>
            <person name="Chen J."/>
            <person name="Kohler A."/>
            <person name="Krizsan K."/>
            <person name="Balestrini R."/>
            <person name="Da Silva C."/>
            <person name="Montanini B."/>
            <person name="Hainaut M."/>
            <person name="Levati E."/>
            <person name="Barry K.W."/>
            <person name="Belfiori B."/>
            <person name="Cichocki N."/>
            <person name="Clum A."/>
            <person name="Dockter R.B."/>
            <person name="Fauchery L."/>
            <person name="Guy J."/>
            <person name="Iotti M."/>
            <person name="Le Tacon F."/>
            <person name="Lindquist E.A."/>
            <person name="Lipzen A."/>
            <person name="Malagnac F."/>
            <person name="Mello A."/>
            <person name="Molinier V."/>
            <person name="Miyauchi S."/>
            <person name="Poulain J."/>
            <person name="Riccioni C."/>
            <person name="Rubini A."/>
            <person name="Sitrit Y."/>
            <person name="Splivallo R."/>
            <person name="Traeger S."/>
            <person name="Wang M."/>
            <person name="Zifcakova L."/>
            <person name="Wipf D."/>
            <person name="Zambonelli A."/>
            <person name="Paolocci F."/>
            <person name="Nowrousian M."/>
            <person name="Ottonello S."/>
            <person name="Baldrian P."/>
            <person name="Spatafora J.W."/>
            <person name="Henrissat B."/>
            <person name="Nagy L.G."/>
            <person name="Aury J.M."/>
            <person name="Wincker P."/>
            <person name="Grigoriev I.V."/>
            <person name="Bonfante P."/>
            <person name="Martin F.M."/>
        </authorList>
    </citation>
    <scope>NUCLEOTIDE SEQUENCE [LARGE SCALE GENOMIC DNA]</scope>
    <source>
        <strain evidence="2 3">120613-1</strain>
    </source>
</reference>
<organism evidence="2 3">
    <name type="scientific">Choiromyces venosus 120613-1</name>
    <dbReference type="NCBI Taxonomy" id="1336337"/>
    <lineage>
        <taxon>Eukaryota</taxon>
        <taxon>Fungi</taxon>
        <taxon>Dikarya</taxon>
        <taxon>Ascomycota</taxon>
        <taxon>Pezizomycotina</taxon>
        <taxon>Pezizomycetes</taxon>
        <taxon>Pezizales</taxon>
        <taxon>Tuberaceae</taxon>
        <taxon>Choiromyces</taxon>
    </lineage>
</organism>
<name>A0A3N4JPF2_9PEZI</name>
<feature type="domain" description="J" evidence="1">
    <location>
        <begin position="75"/>
        <end position="129"/>
    </location>
</feature>
<gene>
    <name evidence="2" type="ORF">L873DRAFT_1828313</name>
</gene>
<dbReference type="Gene3D" id="1.10.287.110">
    <property type="entry name" value="DnaJ domain"/>
    <property type="match status" value="1"/>
</dbReference>
<dbReference type="PANTHER" id="PTHR24074">
    <property type="entry name" value="CO-CHAPERONE PROTEIN DJLA"/>
    <property type="match status" value="1"/>
</dbReference>
<keyword evidence="3" id="KW-1185">Reference proteome</keyword>
<dbReference type="InterPro" id="IPR036869">
    <property type="entry name" value="J_dom_sf"/>
</dbReference>
<protein>
    <recommendedName>
        <fullName evidence="1">J domain-containing protein</fullName>
    </recommendedName>
</protein>